<accession>A0A8J1U5W3</accession>
<feature type="compositionally biased region" description="Polar residues" evidence="1">
    <location>
        <begin position="242"/>
        <end position="267"/>
    </location>
</feature>
<organism evidence="2 3">
    <name type="scientific">Owenia fusiformis</name>
    <name type="common">Polychaete worm</name>
    <dbReference type="NCBI Taxonomy" id="6347"/>
    <lineage>
        <taxon>Eukaryota</taxon>
        <taxon>Metazoa</taxon>
        <taxon>Spiralia</taxon>
        <taxon>Lophotrochozoa</taxon>
        <taxon>Annelida</taxon>
        <taxon>Polychaeta</taxon>
        <taxon>Sedentaria</taxon>
        <taxon>Canalipalpata</taxon>
        <taxon>Sabellida</taxon>
        <taxon>Oweniida</taxon>
        <taxon>Oweniidae</taxon>
        <taxon>Owenia</taxon>
    </lineage>
</organism>
<feature type="region of interest" description="Disordered" evidence="1">
    <location>
        <begin position="199"/>
        <end position="275"/>
    </location>
</feature>
<name>A0A8J1U5W3_OWEFU</name>
<gene>
    <name evidence="2" type="ORF">OFUS_LOCUS19967</name>
</gene>
<comment type="caution">
    <text evidence="2">The sequence shown here is derived from an EMBL/GenBank/DDBJ whole genome shotgun (WGS) entry which is preliminary data.</text>
</comment>
<evidence type="ECO:0000256" key="1">
    <source>
        <dbReference type="SAM" id="MobiDB-lite"/>
    </source>
</evidence>
<feature type="compositionally biased region" description="Low complexity" evidence="1">
    <location>
        <begin position="150"/>
        <end position="164"/>
    </location>
</feature>
<dbReference type="EMBL" id="CAIIXF020000009">
    <property type="protein sequence ID" value="CAH1795429.1"/>
    <property type="molecule type" value="Genomic_DNA"/>
</dbReference>
<feature type="region of interest" description="Disordered" evidence="1">
    <location>
        <begin position="113"/>
        <end position="180"/>
    </location>
</feature>
<reference evidence="2" key="1">
    <citation type="submission" date="2022-03" db="EMBL/GenBank/DDBJ databases">
        <authorList>
            <person name="Martin C."/>
        </authorList>
    </citation>
    <scope>NUCLEOTIDE SEQUENCE</scope>
</reference>
<feature type="compositionally biased region" description="Polar residues" evidence="1">
    <location>
        <begin position="125"/>
        <end position="136"/>
    </location>
</feature>
<evidence type="ECO:0000313" key="3">
    <source>
        <dbReference type="Proteomes" id="UP000749559"/>
    </source>
</evidence>
<feature type="compositionally biased region" description="Polar residues" evidence="1">
    <location>
        <begin position="287"/>
        <end position="301"/>
    </location>
</feature>
<dbReference type="AlphaFoldDB" id="A0A8J1U5W3"/>
<keyword evidence="3" id="KW-1185">Reference proteome</keyword>
<protein>
    <submittedName>
        <fullName evidence="2">Uncharacterized protein</fullName>
    </submittedName>
</protein>
<feature type="region of interest" description="Disordered" evidence="1">
    <location>
        <begin position="287"/>
        <end position="318"/>
    </location>
</feature>
<dbReference type="Proteomes" id="UP000749559">
    <property type="component" value="Unassembled WGS sequence"/>
</dbReference>
<sequence>MALNSKFDFEKATEQLLSVLSQCEAGLRKNQHIQEKLCGLFKPWPSKKKHVPRMEKLASNDDLKQVISEPLHVYIKGDNEGENEGNSTETLTSTEQLELQALDTALLKAQRTRNKLSLKEKKDSNTGNKTVSTIQPKSKKPPLGNQARLSSSRTSSSKSDQQSTERVSSGKASQRGKLEADPVVKNNVGIISQSSINKLLNKPPKRQPVYAKAPFKTNPEVKKLTKPNPVRSVSYDRVRGQGQKSRSAPQRSTSLDKVNQMHPQSTESKSRVHPNTIKVREAFLDQQANENENCSETSGQGSRDEDLKSLNSDLKQPGFDTAREHIKSEVEYKATDQEIEKPFMLEKEGSSLRIPGRYQKVFKTNLELQGKVAKMRDKNASLSEVATRFMEKMNGIAGFPENNDAVALSQAYSAHYAMLEGLHLQLSDIEDLDLEALCLRRGVLERVLTMYSETEDTYSSLISPHTQVILDSSKGRSITPSILEPQRQISWLQWLSPLKDADSIWNFTQIPILADSMAHPIEYCSFNHLDNYIEQLQYLHKSQIELAILRNVQIYIFPWLKQQDFTNSDTLQMYRGISSMLMHRSLKAPTLVLDDISSDPENSDQDGDVHDF</sequence>
<evidence type="ECO:0000313" key="2">
    <source>
        <dbReference type="EMBL" id="CAH1795429.1"/>
    </source>
</evidence>
<proteinExistence type="predicted"/>